<evidence type="ECO:0000313" key="4">
    <source>
        <dbReference type="Proteomes" id="UP000078544"/>
    </source>
</evidence>
<evidence type="ECO:0000313" key="3">
    <source>
        <dbReference type="EMBL" id="KZZ99538.1"/>
    </source>
</evidence>
<dbReference type="OrthoDB" id="5348546at2759"/>
<feature type="region of interest" description="Disordered" evidence="1">
    <location>
        <begin position="1"/>
        <end position="73"/>
    </location>
</feature>
<sequence length="542" mass="58729">MDSSTHEAAAGPAVPSTAASSSPTSLAGTKRLLPPFEPLLSSPALPRPSKRQKTSDGYSKYPTPIPTSDTVLCPSPSERAAAARNNSERAPLSAVPTIELPENGDVITMGRSSNSSQVQLSSNRLISRVHLQAQYIPGPTPVDASRVEIVCHGWNGLIVHNQGRSWEIPKDGAYSSEAEGGDLIVDVLDARVMIQWPKRYSSSSNSLSRSSEVSWDDSPPRTQDRGVSLLQSSPLRRTARIRSPESPSPMRHASTSQAVLDDSSDDSSDEEDGIQIYEDAENEELPNLGASSPGVGAGNTQTTVSSELSDLQDEIDPDEENDPIVHSFGPCGANITDRFALISASPQESRIEPPRCFRSVASQEALDAHREVPIPVSSENGRDPTSSPDSDATDVQKLPPEEASSPAVSDDSDATSLSTREDKQAQDAEVVASVINHIVNQLAFSHLRSAPLAFVMDHLPAQYRNGLTAARLRDAIEATPCIGKIRRSGKDAAGKELETEYYYDLDNDDDTQRQMVVAAHRPTIRQCRKQHKQYFWKRPKTP</sequence>
<feature type="compositionally biased region" description="Low complexity" evidence="1">
    <location>
        <begin position="8"/>
        <end position="44"/>
    </location>
</feature>
<protein>
    <submittedName>
        <fullName evidence="3">Forkhead-associated (FHA) domain protein</fullName>
    </submittedName>
</protein>
<feature type="region of interest" description="Disordered" evidence="1">
    <location>
        <begin position="367"/>
        <end position="424"/>
    </location>
</feature>
<feature type="compositionally biased region" description="Polar residues" evidence="1">
    <location>
        <begin position="298"/>
        <end position="309"/>
    </location>
</feature>
<dbReference type="STRING" id="1081109.A0A168F6L5"/>
<feature type="compositionally biased region" description="Low complexity" evidence="1">
    <location>
        <begin position="201"/>
        <end position="213"/>
    </location>
</feature>
<dbReference type="PROSITE" id="PS50006">
    <property type="entry name" value="FHA_DOMAIN"/>
    <property type="match status" value="1"/>
</dbReference>
<gene>
    <name evidence="3" type="ORF">AAL_02110</name>
</gene>
<feature type="compositionally biased region" description="Acidic residues" evidence="1">
    <location>
        <begin position="310"/>
        <end position="322"/>
    </location>
</feature>
<keyword evidence="4" id="KW-1185">Reference proteome</keyword>
<dbReference type="InterPro" id="IPR000253">
    <property type="entry name" value="FHA_dom"/>
</dbReference>
<reference evidence="3 4" key="1">
    <citation type="journal article" date="2016" name="Genome Biol. Evol.">
        <title>Divergent and convergent evolution of fungal pathogenicity.</title>
        <authorList>
            <person name="Shang Y."/>
            <person name="Xiao G."/>
            <person name="Zheng P."/>
            <person name="Cen K."/>
            <person name="Zhan S."/>
            <person name="Wang C."/>
        </authorList>
    </citation>
    <scope>NUCLEOTIDE SEQUENCE [LARGE SCALE GENOMIC DNA]</scope>
    <source>
        <strain evidence="3 4">RCEF 2490</strain>
    </source>
</reference>
<dbReference type="EMBL" id="AZGY01000003">
    <property type="protein sequence ID" value="KZZ99538.1"/>
    <property type="molecule type" value="Genomic_DNA"/>
</dbReference>
<evidence type="ECO:0000259" key="2">
    <source>
        <dbReference type="PROSITE" id="PS50006"/>
    </source>
</evidence>
<dbReference type="Proteomes" id="UP000078544">
    <property type="component" value="Unassembled WGS sequence"/>
</dbReference>
<organism evidence="3 4">
    <name type="scientific">Moelleriella libera RCEF 2490</name>
    <dbReference type="NCBI Taxonomy" id="1081109"/>
    <lineage>
        <taxon>Eukaryota</taxon>
        <taxon>Fungi</taxon>
        <taxon>Dikarya</taxon>
        <taxon>Ascomycota</taxon>
        <taxon>Pezizomycotina</taxon>
        <taxon>Sordariomycetes</taxon>
        <taxon>Hypocreomycetidae</taxon>
        <taxon>Hypocreales</taxon>
        <taxon>Clavicipitaceae</taxon>
        <taxon>Moelleriella</taxon>
    </lineage>
</organism>
<dbReference type="AlphaFoldDB" id="A0A168F6L5"/>
<comment type="caution">
    <text evidence="3">The sequence shown here is derived from an EMBL/GenBank/DDBJ whole genome shotgun (WGS) entry which is preliminary data.</text>
</comment>
<name>A0A168F6L5_9HYPO</name>
<feature type="compositionally biased region" description="Acidic residues" evidence="1">
    <location>
        <begin position="262"/>
        <end position="284"/>
    </location>
</feature>
<feature type="region of interest" description="Disordered" evidence="1">
    <location>
        <begin position="201"/>
        <end position="323"/>
    </location>
</feature>
<feature type="domain" description="FHA" evidence="2">
    <location>
        <begin position="107"/>
        <end position="164"/>
    </location>
</feature>
<proteinExistence type="predicted"/>
<evidence type="ECO:0000256" key="1">
    <source>
        <dbReference type="SAM" id="MobiDB-lite"/>
    </source>
</evidence>
<accession>A0A168F6L5</accession>